<dbReference type="InterPro" id="IPR000668">
    <property type="entry name" value="Peptidase_C1A_C"/>
</dbReference>
<feature type="signal peptide" evidence="2">
    <location>
        <begin position="1"/>
        <end position="17"/>
    </location>
</feature>
<dbReference type="AlphaFoldDB" id="A0A8D8REE0"/>
<dbReference type="GO" id="GO:0008234">
    <property type="term" value="F:cysteine-type peptidase activity"/>
    <property type="evidence" value="ECO:0007669"/>
    <property type="project" value="InterPro"/>
</dbReference>
<reference evidence="4" key="1">
    <citation type="submission" date="2021-05" db="EMBL/GenBank/DDBJ databases">
        <authorList>
            <person name="Alioto T."/>
            <person name="Alioto T."/>
            <person name="Gomez Garrido J."/>
        </authorList>
    </citation>
    <scope>NUCLEOTIDE SEQUENCE</scope>
</reference>
<dbReference type="EMBL" id="HBUF01159072">
    <property type="protein sequence ID" value="CAG6649662.1"/>
    <property type="molecule type" value="Transcribed_RNA"/>
</dbReference>
<sequence>MLALVWVVAALAVAVSATPYQEEIIAAVREKGGDALLWEPGTNFEIDTPENFVDQSNFVASGLASYKADSRCSSLCSAGYGHDVDPAIPETFDARQKWPQCDIGKVPDQGACKADYAISATRAIADRFCVASNGKAKTTISAQQVVSCCKNCGVGCRGGIPQEVWLYAMRKGIASGGDYNSNEGCQPYLKEPTGFSPNKFYGKPSYTTPKCSQQCYNQHYGKSKVREDLHKGKTPDRLCCCSVKGELFKKGPVTTSMILFEDFLTYKSGIYHHVHGKRLGHITVKLIGFGVENKQQYWLAVNNWGTSWGDQGTFKILKEKNGCEFDQYFFAGDVQA</sequence>
<dbReference type="EMBL" id="HBUF01159071">
    <property type="protein sequence ID" value="CAG6649661.1"/>
    <property type="molecule type" value="Transcribed_RNA"/>
</dbReference>
<keyword evidence="2" id="KW-0732">Signal</keyword>
<dbReference type="Pfam" id="PF00112">
    <property type="entry name" value="Peptidase_C1"/>
    <property type="match status" value="1"/>
</dbReference>
<dbReference type="SMART" id="SM00645">
    <property type="entry name" value="Pept_C1"/>
    <property type="match status" value="1"/>
</dbReference>
<dbReference type="SUPFAM" id="SSF54001">
    <property type="entry name" value="Cysteine proteinases"/>
    <property type="match status" value="1"/>
</dbReference>
<evidence type="ECO:0000259" key="3">
    <source>
        <dbReference type="SMART" id="SM00645"/>
    </source>
</evidence>
<dbReference type="Gene3D" id="3.90.70.10">
    <property type="entry name" value="Cysteine proteinases"/>
    <property type="match status" value="1"/>
</dbReference>
<comment type="similarity">
    <text evidence="1">Belongs to the peptidase C1 family.</text>
</comment>
<dbReference type="CDD" id="cd02620">
    <property type="entry name" value="Peptidase_C1A_CathepsinB"/>
    <property type="match status" value="1"/>
</dbReference>
<evidence type="ECO:0000313" key="4">
    <source>
        <dbReference type="EMBL" id="CAG6649659.1"/>
    </source>
</evidence>
<evidence type="ECO:0000256" key="1">
    <source>
        <dbReference type="ARBA" id="ARBA00008455"/>
    </source>
</evidence>
<feature type="domain" description="Peptidase C1A papain C-terminal" evidence="3">
    <location>
        <begin position="88"/>
        <end position="333"/>
    </location>
</feature>
<dbReference type="InterPro" id="IPR013128">
    <property type="entry name" value="Peptidase_C1A"/>
</dbReference>
<feature type="chain" id="PRO_5033670945" evidence="2">
    <location>
        <begin position="18"/>
        <end position="336"/>
    </location>
</feature>
<accession>A0A8D8REE0</accession>
<dbReference type="InterPro" id="IPR038765">
    <property type="entry name" value="Papain-like_cys_pep_sf"/>
</dbReference>
<proteinExistence type="inferred from homology"/>
<dbReference type="EMBL" id="HBUF01159069">
    <property type="protein sequence ID" value="CAG6649659.1"/>
    <property type="molecule type" value="Transcribed_RNA"/>
</dbReference>
<protein>
    <submittedName>
        <fullName evidence="4">Cathepsin B</fullName>
    </submittedName>
</protein>
<name>A0A8D8REE0_9HEMI</name>
<evidence type="ECO:0000256" key="2">
    <source>
        <dbReference type="SAM" id="SignalP"/>
    </source>
</evidence>
<dbReference type="PANTHER" id="PTHR12411">
    <property type="entry name" value="CYSTEINE PROTEASE FAMILY C1-RELATED"/>
    <property type="match status" value="1"/>
</dbReference>
<dbReference type="GO" id="GO:0006508">
    <property type="term" value="P:proteolysis"/>
    <property type="evidence" value="ECO:0007669"/>
    <property type="project" value="InterPro"/>
</dbReference>
<organism evidence="4">
    <name type="scientific">Cacopsylla melanoneura</name>
    <dbReference type="NCBI Taxonomy" id="428564"/>
    <lineage>
        <taxon>Eukaryota</taxon>
        <taxon>Metazoa</taxon>
        <taxon>Ecdysozoa</taxon>
        <taxon>Arthropoda</taxon>
        <taxon>Hexapoda</taxon>
        <taxon>Insecta</taxon>
        <taxon>Pterygota</taxon>
        <taxon>Neoptera</taxon>
        <taxon>Paraneoptera</taxon>
        <taxon>Hemiptera</taxon>
        <taxon>Sternorrhyncha</taxon>
        <taxon>Psylloidea</taxon>
        <taxon>Psyllidae</taxon>
        <taxon>Psyllinae</taxon>
        <taxon>Cacopsylla</taxon>
    </lineage>
</organism>